<dbReference type="EC" id="2.7.13.3" evidence="2"/>
<dbReference type="KEGG" id="apra:G3A50_19145"/>
<dbReference type="PROSITE" id="PS50112">
    <property type="entry name" value="PAS"/>
    <property type="match status" value="1"/>
</dbReference>
<dbReference type="PROSITE" id="PS50109">
    <property type="entry name" value="HIS_KIN"/>
    <property type="match status" value="1"/>
</dbReference>
<feature type="transmembrane region" description="Helical" evidence="9">
    <location>
        <begin position="44"/>
        <end position="62"/>
    </location>
</feature>
<dbReference type="InterPro" id="IPR036097">
    <property type="entry name" value="HisK_dim/P_sf"/>
</dbReference>
<dbReference type="PANTHER" id="PTHR43065:SF10">
    <property type="entry name" value="PEROXIDE STRESS-ACTIVATED HISTIDINE KINASE MAK3"/>
    <property type="match status" value="1"/>
</dbReference>
<dbReference type="Pfam" id="PF08448">
    <property type="entry name" value="PAS_4"/>
    <property type="match status" value="1"/>
</dbReference>
<dbReference type="InterPro" id="IPR000700">
    <property type="entry name" value="PAS-assoc_C"/>
</dbReference>
<evidence type="ECO:0000259" key="10">
    <source>
        <dbReference type="PROSITE" id="PS50109"/>
    </source>
</evidence>
<evidence type="ECO:0000256" key="6">
    <source>
        <dbReference type="ARBA" id="ARBA00022777"/>
    </source>
</evidence>
<dbReference type="CDD" id="cd00082">
    <property type="entry name" value="HisKA"/>
    <property type="match status" value="1"/>
</dbReference>
<dbReference type="PRINTS" id="PR00344">
    <property type="entry name" value="BCTRLSENSOR"/>
</dbReference>
<feature type="transmembrane region" description="Helical" evidence="9">
    <location>
        <begin position="17"/>
        <end position="37"/>
    </location>
</feature>
<sequence>MAAMAALLAGGIFTLDTFLPVDMAIAVLYLVVVLMAADHVGRRSLLGIAGLCAALTLLSYYITHSDSLDLGSTARCAVSIAAIAVTTLLLLRNHDATDSLKEQAALLDLTRDAILVRDTEDTILYWNHGAEELYGWTRGEAVGRTTADLLMTGFPCAMATIRRELLRTGRWEGELSHTCKDGRRVVVMSRWSLQRDERGRPAVTMETNSNITERRDVEDALHQARSELTHVTRVATLGELTASIAHEINQPLAAVVTNGAACLRWLGRETPDIDEAKLSVERMISNGRRASEVVARLRTLARSGEPGQLPVEINETIEEMLLLLERELAHHRVALELSLDRKLPIIAGDRVQIQQVTINLALNAMQAMDDVPPQGRRLSIVTREQEEEDRHWVVIEIRDRGPGIDAHKLPLLFKPFYSTKPDGMGMGLSISRSIIEAHGGRILAALNETGGMTFSVKLPVPEETQP</sequence>
<protein>
    <recommendedName>
        <fullName evidence="2">histidine kinase</fullName>
        <ecNumber evidence="2">2.7.13.3</ecNumber>
    </recommendedName>
</protein>
<dbReference type="CDD" id="cd00130">
    <property type="entry name" value="PAS"/>
    <property type="match status" value="1"/>
</dbReference>
<evidence type="ECO:0000313" key="14">
    <source>
        <dbReference type="Proteomes" id="UP000464751"/>
    </source>
</evidence>
<keyword evidence="9" id="KW-1133">Transmembrane helix</keyword>
<evidence type="ECO:0000256" key="1">
    <source>
        <dbReference type="ARBA" id="ARBA00000085"/>
    </source>
</evidence>
<feature type="domain" description="PAS" evidence="11">
    <location>
        <begin position="99"/>
        <end position="145"/>
    </location>
</feature>
<dbReference type="SUPFAM" id="SSF47384">
    <property type="entry name" value="Homodimeric domain of signal transducing histidine kinase"/>
    <property type="match status" value="1"/>
</dbReference>
<dbReference type="SMART" id="SM00388">
    <property type="entry name" value="HisKA"/>
    <property type="match status" value="1"/>
</dbReference>
<feature type="domain" description="PAC" evidence="12">
    <location>
        <begin position="169"/>
        <end position="223"/>
    </location>
</feature>
<dbReference type="EMBL" id="CP048630">
    <property type="protein sequence ID" value="QIB36373.1"/>
    <property type="molecule type" value="Genomic_DNA"/>
</dbReference>
<proteinExistence type="predicted"/>
<dbReference type="SMART" id="SM00091">
    <property type="entry name" value="PAS"/>
    <property type="match status" value="1"/>
</dbReference>
<dbReference type="InterPro" id="IPR003594">
    <property type="entry name" value="HATPase_dom"/>
</dbReference>
<dbReference type="GO" id="GO:0005524">
    <property type="term" value="F:ATP binding"/>
    <property type="evidence" value="ECO:0007669"/>
    <property type="project" value="UniProtKB-KW"/>
</dbReference>
<keyword evidence="6" id="KW-0418">Kinase</keyword>
<keyword evidence="4" id="KW-0808">Transferase</keyword>
<dbReference type="SMART" id="SM00387">
    <property type="entry name" value="HATPase_c"/>
    <property type="match status" value="1"/>
</dbReference>
<dbReference type="PANTHER" id="PTHR43065">
    <property type="entry name" value="SENSOR HISTIDINE KINASE"/>
    <property type="match status" value="1"/>
</dbReference>
<evidence type="ECO:0000256" key="5">
    <source>
        <dbReference type="ARBA" id="ARBA00022741"/>
    </source>
</evidence>
<dbReference type="SUPFAM" id="SSF55874">
    <property type="entry name" value="ATPase domain of HSP90 chaperone/DNA topoisomerase II/histidine kinase"/>
    <property type="match status" value="1"/>
</dbReference>
<gene>
    <name evidence="13" type="ORF">G3A50_19145</name>
</gene>
<dbReference type="AlphaFoldDB" id="A0A6P1YW69"/>
<keyword evidence="7" id="KW-0067">ATP-binding</keyword>
<dbReference type="InterPro" id="IPR013656">
    <property type="entry name" value="PAS_4"/>
</dbReference>
<dbReference type="Gene3D" id="3.30.565.10">
    <property type="entry name" value="Histidine kinase-like ATPase, C-terminal domain"/>
    <property type="match status" value="1"/>
</dbReference>
<comment type="catalytic activity">
    <reaction evidence="1">
        <text>ATP + protein L-histidine = ADP + protein N-phospho-L-histidine.</text>
        <dbReference type="EC" id="2.7.13.3"/>
    </reaction>
</comment>
<evidence type="ECO:0000313" key="13">
    <source>
        <dbReference type="EMBL" id="QIB36373.1"/>
    </source>
</evidence>
<dbReference type="Gene3D" id="3.30.450.20">
    <property type="entry name" value="PAS domain"/>
    <property type="match status" value="1"/>
</dbReference>
<dbReference type="InterPro" id="IPR000014">
    <property type="entry name" value="PAS"/>
</dbReference>
<keyword evidence="14" id="KW-1185">Reference proteome</keyword>
<dbReference type="InterPro" id="IPR035965">
    <property type="entry name" value="PAS-like_dom_sf"/>
</dbReference>
<evidence type="ECO:0000256" key="2">
    <source>
        <dbReference type="ARBA" id="ARBA00012438"/>
    </source>
</evidence>
<keyword evidence="9" id="KW-0472">Membrane</keyword>
<dbReference type="InterPro" id="IPR036890">
    <property type="entry name" value="HATPase_C_sf"/>
</dbReference>
<evidence type="ECO:0000256" key="8">
    <source>
        <dbReference type="ARBA" id="ARBA00023012"/>
    </source>
</evidence>
<dbReference type="Pfam" id="PF02518">
    <property type="entry name" value="HATPase_c"/>
    <property type="match status" value="1"/>
</dbReference>
<keyword evidence="5" id="KW-0547">Nucleotide-binding</keyword>
<dbReference type="InterPro" id="IPR003661">
    <property type="entry name" value="HisK_dim/P_dom"/>
</dbReference>
<keyword evidence="3" id="KW-0597">Phosphoprotein</keyword>
<name>A0A6P1YW69_9HYPH</name>
<accession>A0A6P1YW69</accession>
<dbReference type="InterPro" id="IPR005467">
    <property type="entry name" value="His_kinase_dom"/>
</dbReference>
<dbReference type="SUPFAM" id="SSF55785">
    <property type="entry name" value="PYP-like sensor domain (PAS domain)"/>
    <property type="match status" value="1"/>
</dbReference>
<keyword evidence="9" id="KW-0812">Transmembrane</keyword>
<dbReference type="GO" id="GO:0000155">
    <property type="term" value="F:phosphorelay sensor kinase activity"/>
    <property type="evidence" value="ECO:0007669"/>
    <property type="project" value="InterPro"/>
</dbReference>
<dbReference type="Pfam" id="PF00512">
    <property type="entry name" value="HisKA"/>
    <property type="match status" value="1"/>
</dbReference>
<dbReference type="InterPro" id="IPR004358">
    <property type="entry name" value="Sig_transdc_His_kin-like_C"/>
</dbReference>
<evidence type="ECO:0000256" key="4">
    <source>
        <dbReference type="ARBA" id="ARBA00022679"/>
    </source>
</evidence>
<feature type="domain" description="Histidine kinase" evidence="10">
    <location>
        <begin position="243"/>
        <end position="462"/>
    </location>
</feature>
<dbReference type="Proteomes" id="UP000464751">
    <property type="component" value="Chromosome"/>
</dbReference>
<evidence type="ECO:0000259" key="11">
    <source>
        <dbReference type="PROSITE" id="PS50112"/>
    </source>
</evidence>
<evidence type="ECO:0000256" key="9">
    <source>
        <dbReference type="SAM" id="Phobius"/>
    </source>
</evidence>
<dbReference type="PROSITE" id="PS50113">
    <property type="entry name" value="PAC"/>
    <property type="match status" value="1"/>
</dbReference>
<keyword evidence="8" id="KW-0902">Two-component regulatory system</keyword>
<evidence type="ECO:0000256" key="3">
    <source>
        <dbReference type="ARBA" id="ARBA00022553"/>
    </source>
</evidence>
<organism evidence="13 14">
    <name type="scientific">Ancylobacter pratisalsi</name>
    <dbReference type="NCBI Taxonomy" id="1745854"/>
    <lineage>
        <taxon>Bacteria</taxon>
        <taxon>Pseudomonadati</taxon>
        <taxon>Pseudomonadota</taxon>
        <taxon>Alphaproteobacteria</taxon>
        <taxon>Hyphomicrobiales</taxon>
        <taxon>Xanthobacteraceae</taxon>
        <taxon>Ancylobacter</taxon>
    </lineage>
</organism>
<evidence type="ECO:0000256" key="7">
    <source>
        <dbReference type="ARBA" id="ARBA00022840"/>
    </source>
</evidence>
<dbReference type="Gene3D" id="1.10.287.130">
    <property type="match status" value="1"/>
</dbReference>
<dbReference type="NCBIfam" id="TIGR00229">
    <property type="entry name" value="sensory_box"/>
    <property type="match status" value="1"/>
</dbReference>
<reference evidence="13 14" key="1">
    <citation type="submission" date="2020-02" db="EMBL/GenBank/DDBJ databases">
        <authorList>
            <person name="Li G."/>
        </authorList>
    </citation>
    <scope>NUCLEOTIDE SEQUENCE [LARGE SCALE GENOMIC DNA]</scope>
    <source>
        <strain evidence="13 14">DSM 102029</strain>
    </source>
</reference>
<evidence type="ECO:0000259" key="12">
    <source>
        <dbReference type="PROSITE" id="PS50113"/>
    </source>
</evidence>